<evidence type="ECO:0000256" key="2">
    <source>
        <dbReference type="SAM" id="Phobius"/>
    </source>
</evidence>
<evidence type="ECO:0000256" key="1">
    <source>
        <dbReference type="SAM" id="MobiDB-lite"/>
    </source>
</evidence>
<feature type="compositionally biased region" description="Acidic residues" evidence="1">
    <location>
        <begin position="128"/>
        <end position="138"/>
    </location>
</feature>
<evidence type="ECO:0000313" key="4">
    <source>
        <dbReference type="Proteomes" id="UP000177263"/>
    </source>
</evidence>
<keyword evidence="2" id="KW-0472">Membrane</keyword>
<feature type="transmembrane region" description="Helical" evidence="2">
    <location>
        <begin position="6"/>
        <end position="27"/>
    </location>
</feature>
<feature type="region of interest" description="Disordered" evidence="1">
    <location>
        <begin position="119"/>
        <end position="170"/>
    </location>
</feature>
<reference evidence="3 4" key="1">
    <citation type="journal article" date="2016" name="Nat. Commun.">
        <title>Thousands of microbial genomes shed light on interconnected biogeochemical processes in an aquifer system.</title>
        <authorList>
            <person name="Anantharaman K."/>
            <person name="Brown C.T."/>
            <person name="Hug L.A."/>
            <person name="Sharon I."/>
            <person name="Castelle C.J."/>
            <person name="Probst A.J."/>
            <person name="Thomas B.C."/>
            <person name="Singh A."/>
            <person name="Wilkins M.J."/>
            <person name="Karaoz U."/>
            <person name="Brodie E.L."/>
            <person name="Williams K.H."/>
            <person name="Hubbard S.S."/>
            <person name="Banfield J.F."/>
        </authorList>
    </citation>
    <scope>NUCLEOTIDE SEQUENCE [LARGE SCALE GENOMIC DNA]</scope>
</reference>
<dbReference type="AlphaFoldDB" id="A0A1F7YM02"/>
<comment type="caution">
    <text evidence="3">The sequence shown here is derived from an EMBL/GenBank/DDBJ whole genome shotgun (WGS) entry which is preliminary data.</text>
</comment>
<feature type="compositionally biased region" description="Pro residues" evidence="1">
    <location>
        <begin position="184"/>
        <end position="194"/>
    </location>
</feature>
<dbReference type="Proteomes" id="UP000177263">
    <property type="component" value="Unassembled WGS sequence"/>
</dbReference>
<gene>
    <name evidence="3" type="ORF">A2801_02460</name>
</gene>
<keyword evidence="2" id="KW-0812">Transmembrane</keyword>
<evidence type="ECO:0000313" key="3">
    <source>
        <dbReference type="EMBL" id="OGM28297.1"/>
    </source>
</evidence>
<name>A0A1F7YM02_9BACT</name>
<organism evidence="3 4">
    <name type="scientific">Candidatus Woesebacteria bacterium RIFCSPHIGHO2_01_FULL_41_10</name>
    <dbReference type="NCBI Taxonomy" id="1802500"/>
    <lineage>
        <taxon>Bacteria</taxon>
        <taxon>Candidatus Woeseibacteriota</taxon>
    </lineage>
</organism>
<keyword evidence="2" id="KW-1133">Transmembrane helix</keyword>
<dbReference type="EMBL" id="MGGM01000032">
    <property type="protein sequence ID" value="OGM28297.1"/>
    <property type="molecule type" value="Genomic_DNA"/>
</dbReference>
<accession>A0A1F7YM02</accession>
<dbReference type="STRING" id="1802500.A2801_02460"/>
<feature type="region of interest" description="Disordered" evidence="1">
    <location>
        <begin position="183"/>
        <end position="206"/>
    </location>
</feature>
<sequence length="231" mass="24412">MKNKRLVYMIGGLLLLAMVFAGVLLLFGGSGKSDELQSIEVRLGDQTLTVSRDGMVLLRTSDGEFQDQWSTEKTRAFFDYFNERTFEEGEYLLLLNSEAGTQAVAIGDDELINVVINETTGGTGDDGNSGEDIDDYFDDGGSSGGGGGSTPTPPPGGGGSSGGGESGDDDTCLFWRISYCVEFPPDPTPSPTPTDSPVQIKPPDCAENYETGRTVISSELCLPTPSPSPTP</sequence>
<protein>
    <submittedName>
        <fullName evidence="3">Uncharacterized protein</fullName>
    </submittedName>
</protein>
<proteinExistence type="predicted"/>